<sequence length="507" mass="58431">MDIEKYCDRADLHIWKQNNKVLKTKASYTLSKPQVKKVCEWLKNIKFPDGYASNIGGCVNLNDSSFYSFKSHECHVFMQRLLPIALKGMIPNAIWDAITELCTFFRVICSKELHIEDLETLKDSIVVTICKLEKVFPPGFFDSMEHLVIHLVNEAINGGPEQYRWMYLYERKLGSLKRTIRNRARPEGSIVEAHRVSELSIYSPFQFETPLNRVPRNCAFEIPTYANTDPRLSIFKVPSRRLFHKSGHKRYLDEFEKHKIQTYILLNCVEVHPSITLFNNWIRQTHPNIEERELDQFREQDFASWFADHILSGSDPSNEHLKDLAYGPINEVTSHKGYIVNGYKFHTLAHGGGRVTNNTGVCVKGSCYNEEESDYYGELEEVIELVDIKYRSRGCIYDPFILAYQAQQVYYATYPSTTKDLKDWWAVVKAMPRGIFQVAEGILASEISGDDNVTLVREEIEEVQTTLVTDDTNDDGEEEEFEDTNGDDDSSDDIDLDSFNHSSDDDA</sequence>
<protein>
    <submittedName>
        <fullName evidence="4">Transposon, En/Spm-like protein</fullName>
    </submittedName>
</protein>
<accession>A0ABQ5F445</accession>
<feature type="region of interest" description="Disordered" evidence="1">
    <location>
        <begin position="464"/>
        <end position="507"/>
    </location>
</feature>
<reference evidence="4" key="2">
    <citation type="submission" date="2022-01" db="EMBL/GenBank/DDBJ databases">
        <authorList>
            <person name="Yamashiro T."/>
            <person name="Shiraishi A."/>
            <person name="Satake H."/>
            <person name="Nakayama K."/>
        </authorList>
    </citation>
    <scope>NUCLEOTIDE SEQUENCE</scope>
</reference>
<feature type="domain" description="DUF4218" evidence="3">
    <location>
        <begin position="108"/>
        <end position="217"/>
    </location>
</feature>
<proteinExistence type="predicted"/>
<comment type="caution">
    <text evidence="4">The sequence shown here is derived from an EMBL/GenBank/DDBJ whole genome shotgun (WGS) entry which is preliminary data.</text>
</comment>
<evidence type="ECO:0000259" key="3">
    <source>
        <dbReference type="Pfam" id="PF13960"/>
    </source>
</evidence>
<feature type="compositionally biased region" description="Acidic residues" evidence="1">
    <location>
        <begin position="471"/>
        <end position="496"/>
    </location>
</feature>
<evidence type="ECO:0000313" key="5">
    <source>
        <dbReference type="Proteomes" id="UP001151760"/>
    </source>
</evidence>
<feature type="domain" description="DUF4216" evidence="2">
    <location>
        <begin position="384"/>
        <end position="427"/>
    </location>
</feature>
<gene>
    <name evidence="4" type="ORF">Tco_0992887</name>
</gene>
<dbReference type="InterPro" id="IPR025312">
    <property type="entry name" value="DUF4216"/>
</dbReference>
<dbReference type="PANTHER" id="PTHR48258">
    <property type="entry name" value="DUF4218 DOMAIN-CONTAINING PROTEIN-RELATED"/>
    <property type="match status" value="1"/>
</dbReference>
<dbReference type="PANTHER" id="PTHR48258:SF4">
    <property type="entry name" value="DUF4216 DOMAIN-CONTAINING PROTEIN"/>
    <property type="match status" value="1"/>
</dbReference>
<dbReference type="Pfam" id="PF13960">
    <property type="entry name" value="DUF4218"/>
    <property type="match status" value="1"/>
</dbReference>
<evidence type="ECO:0000259" key="2">
    <source>
        <dbReference type="Pfam" id="PF13952"/>
    </source>
</evidence>
<dbReference type="EMBL" id="BQNB010016965">
    <property type="protein sequence ID" value="GJT57833.1"/>
    <property type="molecule type" value="Genomic_DNA"/>
</dbReference>
<keyword evidence="5" id="KW-1185">Reference proteome</keyword>
<name>A0ABQ5F445_9ASTR</name>
<dbReference type="Pfam" id="PF13952">
    <property type="entry name" value="DUF4216"/>
    <property type="match status" value="1"/>
</dbReference>
<dbReference type="InterPro" id="IPR025452">
    <property type="entry name" value="DUF4218"/>
</dbReference>
<dbReference type="Proteomes" id="UP001151760">
    <property type="component" value="Unassembled WGS sequence"/>
</dbReference>
<reference evidence="4" key="1">
    <citation type="journal article" date="2022" name="Int. J. Mol. Sci.">
        <title>Draft Genome of Tanacetum Coccineum: Genomic Comparison of Closely Related Tanacetum-Family Plants.</title>
        <authorList>
            <person name="Yamashiro T."/>
            <person name="Shiraishi A."/>
            <person name="Nakayama K."/>
            <person name="Satake H."/>
        </authorList>
    </citation>
    <scope>NUCLEOTIDE SEQUENCE</scope>
</reference>
<organism evidence="4 5">
    <name type="scientific">Tanacetum coccineum</name>
    <dbReference type="NCBI Taxonomy" id="301880"/>
    <lineage>
        <taxon>Eukaryota</taxon>
        <taxon>Viridiplantae</taxon>
        <taxon>Streptophyta</taxon>
        <taxon>Embryophyta</taxon>
        <taxon>Tracheophyta</taxon>
        <taxon>Spermatophyta</taxon>
        <taxon>Magnoliopsida</taxon>
        <taxon>eudicotyledons</taxon>
        <taxon>Gunneridae</taxon>
        <taxon>Pentapetalae</taxon>
        <taxon>asterids</taxon>
        <taxon>campanulids</taxon>
        <taxon>Asterales</taxon>
        <taxon>Asteraceae</taxon>
        <taxon>Asteroideae</taxon>
        <taxon>Anthemideae</taxon>
        <taxon>Anthemidinae</taxon>
        <taxon>Tanacetum</taxon>
    </lineage>
</organism>
<evidence type="ECO:0000256" key="1">
    <source>
        <dbReference type="SAM" id="MobiDB-lite"/>
    </source>
</evidence>
<evidence type="ECO:0000313" key="4">
    <source>
        <dbReference type="EMBL" id="GJT57833.1"/>
    </source>
</evidence>